<dbReference type="AlphaFoldDB" id="A0A445DLM0"/>
<evidence type="ECO:0000259" key="2">
    <source>
        <dbReference type="PROSITE" id="PS50848"/>
    </source>
</evidence>
<organism evidence="3 4">
    <name type="scientific">Arachis hypogaea</name>
    <name type="common">Peanut</name>
    <dbReference type="NCBI Taxonomy" id="3818"/>
    <lineage>
        <taxon>Eukaryota</taxon>
        <taxon>Viridiplantae</taxon>
        <taxon>Streptophyta</taxon>
        <taxon>Embryophyta</taxon>
        <taxon>Tracheophyta</taxon>
        <taxon>Spermatophyta</taxon>
        <taxon>Magnoliopsida</taxon>
        <taxon>eudicotyledons</taxon>
        <taxon>Gunneridae</taxon>
        <taxon>Pentapetalae</taxon>
        <taxon>rosids</taxon>
        <taxon>fabids</taxon>
        <taxon>Fabales</taxon>
        <taxon>Fabaceae</taxon>
        <taxon>Papilionoideae</taxon>
        <taxon>50 kb inversion clade</taxon>
        <taxon>dalbergioids sensu lato</taxon>
        <taxon>Dalbergieae</taxon>
        <taxon>Pterocarpus clade</taxon>
        <taxon>Arachis</taxon>
    </lineage>
</organism>
<feature type="domain" description="START" evidence="2">
    <location>
        <begin position="113"/>
        <end position="300"/>
    </location>
</feature>
<dbReference type="SUPFAM" id="SSF55961">
    <property type="entry name" value="Bet v1-like"/>
    <property type="match status" value="1"/>
</dbReference>
<protein>
    <recommendedName>
        <fullName evidence="2">START domain-containing protein</fullName>
    </recommendedName>
</protein>
<dbReference type="InterPro" id="IPR023393">
    <property type="entry name" value="START-like_dom_sf"/>
</dbReference>
<dbReference type="InterPro" id="IPR051213">
    <property type="entry name" value="START_lipid_transfer"/>
</dbReference>
<comment type="caution">
    <text evidence="3">The sequence shown here is derived from an EMBL/GenBank/DDBJ whole genome shotgun (WGS) entry which is preliminary data.</text>
</comment>
<dbReference type="EMBL" id="SDMP01000004">
    <property type="protein sequence ID" value="RYR63926.1"/>
    <property type="molecule type" value="Genomic_DNA"/>
</dbReference>
<dbReference type="Gene3D" id="3.30.530.20">
    <property type="match status" value="1"/>
</dbReference>
<dbReference type="InterPro" id="IPR002913">
    <property type="entry name" value="START_lipid-bd_dom"/>
</dbReference>
<dbReference type="PROSITE" id="PS50848">
    <property type="entry name" value="START"/>
    <property type="match status" value="1"/>
</dbReference>
<evidence type="ECO:0000313" key="4">
    <source>
        <dbReference type="Proteomes" id="UP000289738"/>
    </source>
</evidence>
<name>A0A445DLM0_ARAHY</name>
<gene>
    <name evidence="3" type="ORF">Ahy_A04g021662</name>
</gene>
<evidence type="ECO:0000256" key="1">
    <source>
        <dbReference type="SAM" id="Phobius"/>
    </source>
</evidence>
<accession>A0A445DLM0</accession>
<keyword evidence="1" id="KW-0812">Transmembrane</keyword>
<proteinExistence type="predicted"/>
<sequence>MWEVEGELKEWWAGREEKEKKNIMMMMTIMKNYGGGWVLGGVVAVVSFTVMLLLVLLRQRKRFVLHPFLTPSSSPSTSLSVSDSTNPNLRTSKFVTDADLKFLIETLDEKLNESDKWEDVIDKRNQQLCYTAKCCKPKNGPLKYLSVTIFNDISSEMLRNFYMDNDYRKQWDKTVFEYNQLQAYESKGVEVGRTVKKFPLLRPREYVLSWKLWEGQNKSFYCFMKECEHPLAPRQKKYVRVELFRSGWRIREVPGRNACEITMLHQEDAGLNMEMAKVAFSKGIWNYVCKMDSALRRYSVVSCHLSSSVAISVSLMQKVPPCLEPITSNISGAHSGTLQFHDQAADESPVRMISRWSSRKLLANSILILGGAFCLSRGHSSLGAKVVMAYILTKLTKRGGGPKTNQSKQS</sequence>
<dbReference type="STRING" id="3818.A0A445DLM0"/>
<dbReference type="Proteomes" id="UP000289738">
    <property type="component" value="Chromosome A04"/>
</dbReference>
<dbReference type="PANTHER" id="PTHR19308">
    <property type="entry name" value="PHOSPHATIDYLCHOLINE TRANSFER PROTEIN"/>
    <property type="match status" value="1"/>
</dbReference>
<dbReference type="PANTHER" id="PTHR19308:SF13">
    <property type="entry name" value="OS02G0468400 PROTEIN"/>
    <property type="match status" value="1"/>
</dbReference>
<keyword evidence="4" id="KW-1185">Reference proteome</keyword>
<dbReference type="Pfam" id="PF01852">
    <property type="entry name" value="START"/>
    <property type="match status" value="1"/>
</dbReference>
<dbReference type="GO" id="GO:0008289">
    <property type="term" value="F:lipid binding"/>
    <property type="evidence" value="ECO:0007669"/>
    <property type="project" value="InterPro"/>
</dbReference>
<evidence type="ECO:0000313" key="3">
    <source>
        <dbReference type="EMBL" id="RYR63926.1"/>
    </source>
</evidence>
<keyword evidence="1" id="KW-0472">Membrane</keyword>
<keyword evidence="1" id="KW-1133">Transmembrane helix</keyword>
<feature type="transmembrane region" description="Helical" evidence="1">
    <location>
        <begin position="34"/>
        <end position="57"/>
    </location>
</feature>
<dbReference type="GO" id="GO:0005737">
    <property type="term" value="C:cytoplasm"/>
    <property type="evidence" value="ECO:0007669"/>
    <property type="project" value="UniProtKB-ARBA"/>
</dbReference>
<dbReference type="FunFam" id="3.30.530.20:FF:000027">
    <property type="entry name" value="StAR-related lipid transfer protein 7, mitochondrial"/>
    <property type="match status" value="1"/>
</dbReference>
<reference evidence="3 4" key="1">
    <citation type="submission" date="2019-01" db="EMBL/GenBank/DDBJ databases">
        <title>Sequencing of cultivated peanut Arachis hypogaea provides insights into genome evolution and oil improvement.</title>
        <authorList>
            <person name="Chen X."/>
        </authorList>
    </citation>
    <scope>NUCLEOTIDE SEQUENCE [LARGE SCALE GENOMIC DNA]</scope>
    <source>
        <strain evidence="4">cv. Fuhuasheng</strain>
        <tissue evidence="3">Leaves</tissue>
    </source>
</reference>